<keyword evidence="5" id="KW-0574">Periplasm</keyword>
<dbReference type="PROSITE" id="PS51007">
    <property type="entry name" value="CYTC"/>
    <property type="match status" value="1"/>
</dbReference>
<dbReference type="Pfam" id="PF03150">
    <property type="entry name" value="CCP_MauG"/>
    <property type="match status" value="1"/>
</dbReference>
<keyword evidence="2 8" id="KW-0349">Heme</keyword>
<name>A0A7H0VF17_9FLAO</name>
<evidence type="ECO:0000256" key="1">
    <source>
        <dbReference type="ARBA" id="ARBA00004418"/>
    </source>
</evidence>
<comment type="PTM">
    <text evidence="8">Binds 2 heme groups per subunit.</text>
</comment>
<feature type="binding site" description="covalent" evidence="8">
    <location>
        <position position="72"/>
    </location>
    <ligand>
        <name>heme c</name>
        <dbReference type="ChEBI" id="CHEBI:61717"/>
        <label>1</label>
    </ligand>
</feature>
<evidence type="ECO:0000313" key="11">
    <source>
        <dbReference type="EMBL" id="QNR24315.1"/>
    </source>
</evidence>
<dbReference type="GO" id="GO:0004130">
    <property type="term" value="F:cytochrome-c peroxidase activity"/>
    <property type="evidence" value="ECO:0007669"/>
    <property type="project" value="TreeGrafter"/>
</dbReference>
<keyword evidence="7 9" id="KW-0408">Iron</keyword>
<dbReference type="InterPro" id="IPR026259">
    <property type="entry name" value="MauG/Cytc_peroxidase"/>
</dbReference>
<evidence type="ECO:0000313" key="12">
    <source>
        <dbReference type="Proteomes" id="UP000516305"/>
    </source>
</evidence>
<dbReference type="GO" id="GO:0009055">
    <property type="term" value="F:electron transfer activity"/>
    <property type="evidence" value="ECO:0007669"/>
    <property type="project" value="InterPro"/>
</dbReference>
<dbReference type="InterPro" id="IPR051395">
    <property type="entry name" value="Cytochrome_c_Peroxidase/MauG"/>
</dbReference>
<evidence type="ECO:0000256" key="7">
    <source>
        <dbReference type="ARBA" id="ARBA00023004"/>
    </source>
</evidence>
<dbReference type="PIRSF" id="PIRSF000294">
    <property type="entry name" value="Cytochrome-c_peroxidase"/>
    <property type="match status" value="1"/>
</dbReference>
<reference evidence="11 12" key="1">
    <citation type="submission" date="2020-08" db="EMBL/GenBank/DDBJ databases">
        <title>Croceimicrobium hydrocarbonivorans gen. nov., sp. nov., a novel marine bacterium isolated from a bacterial consortium that degrades polyethylene terephthalate.</title>
        <authorList>
            <person name="Liu R."/>
        </authorList>
    </citation>
    <scope>NUCLEOTIDE SEQUENCE [LARGE SCALE GENOMIC DNA]</scope>
    <source>
        <strain evidence="11 12">A20-9</strain>
    </source>
</reference>
<comment type="subcellular location">
    <subcellularLocation>
        <location evidence="1">Periplasm</location>
    </subcellularLocation>
</comment>
<feature type="binding site" description="axial binding residue" evidence="9">
    <location>
        <position position="76"/>
    </location>
    <ligand>
        <name>heme c</name>
        <dbReference type="ChEBI" id="CHEBI:61717"/>
        <label>1</label>
    </ligand>
    <ligandPart>
        <name>Fe</name>
        <dbReference type="ChEBI" id="CHEBI:18248"/>
    </ligandPart>
</feature>
<dbReference type="AlphaFoldDB" id="A0A7H0VF17"/>
<dbReference type="InterPro" id="IPR036909">
    <property type="entry name" value="Cyt_c-like_dom_sf"/>
</dbReference>
<evidence type="ECO:0000256" key="5">
    <source>
        <dbReference type="ARBA" id="ARBA00022764"/>
    </source>
</evidence>
<dbReference type="SUPFAM" id="SSF46626">
    <property type="entry name" value="Cytochrome c"/>
    <property type="match status" value="2"/>
</dbReference>
<dbReference type="Gene3D" id="1.10.760.10">
    <property type="entry name" value="Cytochrome c-like domain"/>
    <property type="match status" value="2"/>
</dbReference>
<dbReference type="InterPro" id="IPR004852">
    <property type="entry name" value="Di-haem_cyt_c_peroxidsae"/>
</dbReference>
<evidence type="ECO:0000256" key="9">
    <source>
        <dbReference type="PIRSR" id="PIRSR000294-2"/>
    </source>
</evidence>
<feature type="domain" description="Cytochrome c" evidence="10">
    <location>
        <begin position="191"/>
        <end position="337"/>
    </location>
</feature>
<dbReference type="EMBL" id="CP060139">
    <property type="protein sequence ID" value="QNR24315.1"/>
    <property type="molecule type" value="Genomic_DNA"/>
</dbReference>
<dbReference type="GO" id="GO:0020037">
    <property type="term" value="F:heme binding"/>
    <property type="evidence" value="ECO:0007669"/>
    <property type="project" value="InterPro"/>
</dbReference>
<sequence length="353" mass="40138">MIKSLRIVLGLLLLALFAFKADRSPSENWPIPQLFFFPPLPADFKTPSTAQVELGRYLFYDPILSANGKISCAHCHQQEYAFADGNKRFSRGVSGRELNRNTPGLFNLVWQQSFFWDGRASSLQEQAFFPVRHSLEMNLNWPEAENRIRQSEFYPALFEKAYPGKEIDSSLICQALADFQSILFSQDSKYDRVLRGEDHFTALEYQGYTLANLQDKGDCMQCHITDAHALGTSGDFSNNGLDSARRPMDYVDKGQIEFRGQDRNGWFKIPSLRNVALTAPYMHDGRFKTLEEVIDFYSEGLARPYNVDSKLQHAHKGGVHLSDPEKKALIAFLHTLTDSVFIKNPAFANPFSN</sequence>
<evidence type="ECO:0000256" key="4">
    <source>
        <dbReference type="ARBA" id="ARBA00022729"/>
    </source>
</evidence>
<proteinExistence type="predicted"/>
<dbReference type="GO" id="GO:0046872">
    <property type="term" value="F:metal ion binding"/>
    <property type="evidence" value="ECO:0007669"/>
    <property type="project" value="UniProtKB-KW"/>
</dbReference>
<feature type="binding site" description="covalent" evidence="8">
    <location>
        <position position="75"/>
    </location>
    <ligand>
        <name>heme c</name>
        <dbReference type="ChEBI" id="CHEBI:61717"/>
        <label>1</label>
    </ligand>
</feature>
<keyword evidence="3 9" id="KW-0479">Metal-binding</keyword>
<evidence type="ECO:0000256" key="2">
    <source>
        <dbReference type="ARBA" id="ARBA00022617"/>
    </source>
</evidence>
<dbReference type="Proteomes" id="UP000516305">
    <property type="component" value="Chromosome"/>
</dbReference>
<comment type="cofactor">
    <cofactor evidence="8">
        <name>heme</name>
        <dbReference type="ChEBI" id="CHEBI:30413"/>
    </cofactor>
    <text evidence="8">Binds 2 heme groups.</text>
</comment>
<evidence type="ECO:0000256" key="6">
    <source>
        <dbReference type="ARBA" id="ARBA00023002"/>
    </source>
</evidence>
<feature type="binding site" description="covalent" evidence="8">
    <location>
        <position position="219"/>
    </location>
    <ligand>
        <name>heme c</name>
        <dbReference type="ChEBI" id="CHEBI:61717"/>
        <label>2</label>
    </ligand>
</feature>
<keyword evidence="4" id="KW-0732">Signal</keyword>
<organism evidence="11 12">
    <name type="scientific">Croceimicrobium hydrocarbonivorans</name>
    <dbReference type="NCBI Taxonomy" id="2761580"/>
    <lineage>
        <taxon>Bacteria</taxon>
        <taxon>Pseudomonadati</taxon>
        <taxon>Bacteroidota</taxon>
        <taxon>Flavobacteriia</taxon>
        <taxon>Flavobacteriales</taxon>
        <taxon>Owenweeksiaceae</taxon>
        <taxon>Croceimicrobium</taxon>
    </lineage>
</organism>
<gene>
    <name evidence="11" type="ORF">H4K34_00320</name>
</gene>
<dbReference type="RefSeq" id="WP_210758842.1">
    <property type="nucleotide sequence ID" value="NZ_CP060139.1"/>
</dbReference>
<dbReference type="InterPro" id="IPR009056">
    <property type="entry name" value="Cyt_c-like_dom"/>
</dbReference>
<keyword evidence="6" id="KW-0560">Oxidoreductase</keyword>
<protein>
    <submittedName>
        <fullName evidence="11">Cytochrome-c peroxidase</fullName>
    </submittedName>
</protein>
<feature type="binding site" description="axial binding residue" evidence="9">
    <location>
        <position position="223"/>
    </location>
    <ligand>
        <name>heme c</name>
        <dbReference type="ChEBI" id="CHEBI:61717"/>
        <label>2</label>
    </ligand>
    <ligandPart>
        <name>Fe</name>
        <dbReference type="ChEBI" id="CHEBI:18248"/>
    </ligandPart>
</feature>
<feature type="binding site" description="covalent" evidence="8">
    <location>
        <position position="222"/>
    </location>
    <ligand>
        <name>heme c</name>
        <dbReference type="ChEBI" id="CHEBI:61717"/>
        <label>2</label>
    </ligand>
</feature>
<dbReference type="PANTHER" id="PTHR30600">
    <property type="entry name" value="CYTOCHROME C PEROXIDASE-RELATED"/>
    <property type="match status" value="1"/>
</dbReference>
<keyword evidence="11" id="KW-0575">Peroxidase</keyword>
<evidence type="ECO:0000256" key="3">
    <source>
        <dbReference type="ARBA" id="ARBA00022723"/>
    </source>
</evidence>
<evidence type="ECO:0000256" key="8">
    <source>
        <dbReference type="PIRSR" id="PIRSR000294-1"/>
    </source>
</evidence>
<dbReference type="KEGG" id="chyd:H4K34_00320"/>
<dbReference type="GO" id="GO:0042597">
    <property type="term" value="C:periplasmic space"/>
    <property type="evidence" value="ECO:0007669"/>
    <property type="project" value="UniProtKB-SubCell"/>
</dbReference>
<accession>A0A7H0VF17</accession>
<evidence type="ECO:0000259" key="10">
    <source>
        <dbReference type="PROSITE" id="PS51007"/>
    </source>
</evidence>
<keyword evidence="12" id="KW-1185">Reference proteome</keyword>